<name>A0AAV8Z7A0_9CUCU</name>
<dbReference type="Gene3D" id="3.15.10.30">
    <property type="entry name" value="Haemolymph juvenile hormone binding protein"/>
    <property type="match status" value="1"/>
</dbReference>
<organism evidence="1 2">
    <name type="scientific">Aromia moschata</name>
    <dbReference type="NCBI Taxonomy" id="1265417"/>
    <lineage>
        <taxon>Eukaryota</taxon>
        <taxon>Metazoa</taxon>
        <taxon>Ecdysozoa</taxon>
        <taxon>Arthropoda</taxon>
        <taxon>Hexapoda</taxon>
        <taxon>Insecta</taxon>
        <taxon>Pterygota</taxon>
        <taxon>Neoptera</taxon>
        <taxon>Endopterygota</taxon>
        <taxon>Coleoptera</taxon>
        <taxon>Polyphaga</taxon>
        <taxon>Cucujiformia</taxon>
        <taxon>Chrysomeloidea</taxon>
        <taxon>Cerambycidae</taxon>
        <taxon>Cerambycinae</taxon>
        <taxon>Callichromatini</taxon>
        <taxon>Aromia</taxon>
    </lineage>
</organism>
<reference evidence="1" key="1">
    <citation type="journal article" date="2023" name="Insect Mol. Biol.">
        <title>Genome sequencing provides insights into the evolution of gene families encoding plant cell wall-degrading enzymes in longhorned beetles.</title>
        <authorList>
            <person name="Shin N.R."/>
            <person name="Okamura Y."/>
            <person name="Kirsch R."/>
            <person name="Pauchet Y."/>
        </authorList>
    </citation>
    <scope>NUCLEOTIDE SEQUENCE</scope>
    <source>
        <strain evidence="1">AMC_N1</strain>
    </source>
</reference>
<evidence type="ECO:0000313" key="2">
    <source>
        <dbReference type="Proteomes" id="UP001162162"/>
    </source>
</evidence>
<dbReference type="AlphaFoldDB" id="A0AAV8Z7A0"/>
<dbReference type="Pfam" id="PF06585">
    <property type="entry name" value="JHBP"/>
    <property type="match status" value="1"/>
</dbReference>
<proteinExistence type="predicted"/>
<comment type="caution">
    <text evidence="1">The sequence shown here is derived from an EMBL/GenBank/DDBJ whole genome shotgun (WGS) entry which is preliminary data.</text>
</comment>
<protein>
    <submittedName>
        <fullName evidence="1">Uncharacterized protein</fullName>
    </submittedName>
</protein>
<dbReference type="InterPro" id="IPR010562">
    <property type="entry name" value="Haemolymph_juvenile_hormone-bd"/>
</dbReference>
<keyword evidence="2" id="KW-1185">Reference proteome</keyword>
<dbReference type="EMBL" id="JAPWTK010000014">
    <property type="protein sequence ID" value="KAJ8959109.1"/>
    <property type="molecule type" value="Genomic_DNA"/>
</dbReference>
<accession>A0AAV8Z7A0</accession>
<sequence length="380" mass="43672">MFSTEISSDFRRLLDNVKPGFEENLVRAFRNEAVRNQQRANNNRFVHKLDNILFSQGDTKIELSSLKFPWIPDFRITNMSVNLSMLCIDVAFKLGNLRVEGDYEANNVTLQKLLPVSNHGRIEITFGDVTAKGRVGLLIRGDSLVPENYDIKYEPTETITSGIYFFFLEYSIGDYVWKQLNDTLTTLLHRQLGEAVVEFSLTELLIDEDEQLRELAREHSQRANRLLDCLLCTAKDYLVAREYRNIETPVLDVVYRGKPSGVYQGRLRTGKGYIQDLSTLSRLQDLSLYEDKIKLTVYGSLGLREMKHGYDSYSSSFEDTEISGNIRTAVYRNKVFVKLSVLKEGGTMQDRSGRDPSQHAEVSNRLILSYFLVAFPRRRV</sequence>
<evidence type="ECO:0000313" key="1">
    <source>
        <dbReference type="EMBL" id="KAJ8959109.1"/>
    </source>
</evidence>
<dbReference type="Proteomes" id="UP001162162">
    <property type="component" value="Unassembled WGS sequence"/>
</dbReference>
<gene>
    <name evidence="1" type="ORF">NQ318_022366</name>
</gene>
<dbReference type="InterPro" id="IPR038606">
    <property type="entry name" value="To_sf"/>
</dbReference>